<proteinExistence type="predicted"/>
<protein>
    <submittedName>
        <fullName evidence="2">Uncharacterized protein</fullName>
    </submittedName>
</protein>
<feature type="compositionally biased region" description="Basic and acidic residues" evidence="1">
    <location>
        <begin position="62"/>
        <end position="79"/>
    </location>
</feature>
<dbReference type="Proteomes" id="UP000236893">
    <property type="component" value="Unassembled WGS sequence"/>
</dbReference>
<feature type="compositionally biased region" description="Basic residues" evidence="1">
    <location>
        <begin position="8"/>
        <end position="17"/>
    </location>
</feature>
<dbReference type="RefSeq" id="WP_103788226.1">
    <property type="nucleotide sequence ID" value="NZ_PQVF01000004.1"/>
</dbReference>
<reference evidence="2 3" key="1">
    <citation type="submission" date="2018-01" db="EMBL/GenBank/DDBJ databases">
        <authorList>
            <person name="Gaut B.S."/>
            <person name="Morton B.R."/>
            <person name="Clegg M.T."/>
            <person name="Duvall M.R."/>
        </authorList>
    </citation>
    <scope>NUCLEOTIDE SEQUENCE [LARGE SCALE GENOMIC DNA]</scope>
    <source>
        <strain evidence="2 3">HR-AV</strain>
    </source>
</reference>
<name>A0A2S5A413_9SPHI</name>
<accession>A0A2S5A413</accession>
<feature type="compositionally biased region" description="Polar residues" evidence="1">
    <location>
        <begin position="27"/>
        <end position="38"/>
    </location>
</feature>
<organism evidence="2 3">
    <name type="scientific">Solitalea longa</name>
    <dbReference type="NCBI Taxonomy" id="2079460"/>
    <lineage>
        <taxon>Bacteria</taxon>
        <taxon>Pseudomonadati</taxon>
        <taxon>Bacteroidota</taxon>
        <taxon>Sphingobacteriia</taxon>
        <taxon>Sphingobacteriales</taxon>
        <taxon>Sphingobacteriaceae</taxon>
        <taxon>Solitalea</taxon>
    </lineage>
</organism>
<keyword evidence="3" id="KW-1185">Reference proteome</keyword>
<gene>
    <name evidence="2" type="ORF">C3K47_06010</name>
</gene>
<evidence type="ECO:0000256" key="1">
    <source>
        <dbReference type="SAM" id="MobiDB-lite"/>
    </source>
</evidence>
<dbReference type="AlphaFoldDB" id="A0A2S5A413"/>
<sequence>MKSEKKPITLKKGKAAYKKTDPIEKYSNPTSSTNSESDPQSEREESEFPSKKDPVNVPDKNQNLEDIKNIDPDRSERTF</sequence>
<dbReference type="OrthoDB" id="9962475at2"/>
<feature type="region of interest" description="Disordered" evidence="1">
    <location>
        <begin position="1"/>
        <end position="79"/>
    </location>
</feature>
<comment type="caution">
    <text evidence="2">The sequence shown here is derived from an EMBL/GenBank/DDBJ whole genome shotgun (WGS) entry which is preliminary data.</text>
</comment>
<evidence type="ECO:0000313" key="3">
    <source>
        <dbReference type="Proteomes" id="UP000236893"/>
    </source>
</evidence>
<feature type="compositionally biased region" description="Basic and acidic residues" evidence="1">
    <location>
        <begin position="40"/>
        <end position="54"/>
    </location>
</feature>
<evidence type="ECO:0000313" key="2">
    <source>
        <dbReference type="EMBL" id="POY37318.1"/>
    </source>
</evidence>
<dbReference type="EMBL" id="PQVF01000004">
    <property type="protein sequence ID" value="POY37318.1"/>
    <property type="molecule type" value="Genomic_DNA"/>
</dbReference>